<name>A0A2H0DTI8_9BACT</name>
<sequence length="114" mass="13422">MAKVIWTTHLRERLQQRGLNPDWVNRAVRFPDVIRASSTTDSHQYIKVIQGYKIVAAVKRQGSDWIVTSAWWNPAMPADRQVYCHSNLKKDKRFFLEKWVDQALRGLEKLLSKK</sequence>
<dbReference type="Pfam" id="PF14076">
    <property type="entry name" value="DUF4258"/>
    <property type="match status" value="1"/>
</dbReference>
<dbReference type="EMBL" id="PCTR01000119">
    <property type="protein sequence ID" value="PIP85503.1"/>
    <property type="molecule type" value="Genomic_DNA"/>
</dbReference>
<gene>
    <name evidence="1" type="ORF">COW83_03910</name>
</gene>
<organism evidence="1 2">
    <name type="scientific">Candidatus Collierbacteria bacterium CG22_combo_CG10-13_8_21_14_all_43_12</name>
    <dbReference type="NCBI Taxonomy" id="1974537"/>
    <lineage>
        <taxon>Bacteria</taxon>
        <taxon>Candidatus Collieribacteriota</taxon>
    </lineage>
</organism>
<dbReference type="Proteomes" id="UP000231136">
    <property type="component" value="Unassembled WGS sequence"/>
</dbReference>
<evidence type="ECO:0008006" key="3">
    <source>
        <dbReference type="Google" id="ProtNLM"/>
    </source>
</evidence>
<evidence type="ECO:0000313" key="1">
    <source>
        <dbReference type="EMBL" id="PIP85503.1"/>
    </source>
</evidence>
<proteinExistence type="predicted"/>
<comment type="caution">
    <text evidence="1">The sequence shown here is derived from an EMBL/GenBank/DDBJ whole genome shotgun (WGS) entry which is preliminary data.</text>
</comment>
<dbReference type="AlphaFoldDB" id="A0A2H0DTI8"/>
<reference evidence="1 2" key="1">
    <citation type="submission" date="2017-09" db="EMBL/GenBank/DDBJ databases">
        <title>Depth-based differentiation of microbial function through sediment-hosted aquifers and enrichment of novel symbionts in the deep terrestrial subsurface.</title>
        <authorList>
            <person name="Probst A.J."/>
            <person name="Ladd B."/>
            <person name="Jarett J.K."/>
            <person name="Geller-Mcgrath D.E."/>
            <person name="Sieber C.M."/>
            <person name="Emerson J.B."/>
            <person name="Anantharaman K."/>
            <person name="Thomas B.C."/>
            <person name="Malmstrom R."/>
            <person name="Stieglmeier M."/>
            <person name="Klingl A."/>
            <person name="Woyke T."/>
            <person name="Ryan C.M."/>
            <person name="Banfield J.F."/>
        </authorList>
    </citation>
    <scope>NUCLEOTIDE SEQUENCE [LARGE SCALE GENOMIC DNA]</scope>
    <source>
        <strain evidence="1">CG22_combo_CG10-13_8_21_14_all_43_12</strain>
    </source>
</reference>
<dbReference type="InterPro" id="IPR025354">
    <property type="entry name" value="DUF4258"/>
</dbReference>
<accession>A0A2H0DTI8</accession>
<protein>
    <recommendedName>
        <fullName evidence="3">DUF4258 domain-containing protein</fullName>
    </recommendedName>
</protein>
<evidence type="ECO:0000313" key="2">
    <source>
        <dbReference type="Proteomes" id="UP000231136"/>
    </source>
</evidence>